<gene>
    <name evidence="2" type="ORF">NDU88_001506</name>
</gene>
<evidence type="ECO:0000256" key="1">
    <source>
        <dbReference type="SAM" id="MobiDB-lite"/>
    </source>
</evidence>
<evidence type="ECO:0000313" key="3">
    <source>
        <dbReference type="Proteomes" id="UP001066276"/>
    </source>
</evidence>
<protein>
    <submittedName>
        <fullName evidence="2">Uncharacterized protein</fullName>
    </submittedName>
</protein>
<organism evidence="2 3">
    <name type="scientific">Pleurodeles waltl</name>
    <name type="common">Iberian ribbed newt</name>
    <dbReference type="NCBI Taxonomy" id="8319"/>
    <lineage>
        <taxon>Eukaryota</taxon>
        <taxon>Metazoa</taxon>
        <taxon>Chordata</taxon>
        <taxon>Craniata</taxon>
        <taxon>Vertebrata</taxon>
        <taxon>Euteleostomi</taxon>
        <taxon>Amphibia</taxon>
        <taxon>Batrachia</taxon>
        <taxon>Caudata</taxon>
        <taxon>Salamandroidea</taxon>
        <taxon>Salamandridae</taxon>
        <taxon>Pleurodelinae</taxon>
        <taxon>Pleurodeles</taxon>
    </lineage>
</organism>
<feature type="region of interest" description="Disordered" evidence="1">
    <location>
        <begin position="31"/>
        <end position="61"/>
    </location>
</feature>
<name>A0AAV7VAI6_PLEWA</name>
<dbReference type="Proteomes" id="UP001066276">
    <property type="component" value="Chromosome 2_1"/>
</dbReference>
<evidence type="ECO:0000313" key="2">
    <source>
        <dbReference type="EMBL" id="KAJ1197650.1"/>
    </source>
</evidence>
<accession>A0AAV7VAI6</accession>
<reference evidence="2" key="1">
    <citation type="journal article" date="2022" name="bioRxiv">
        <title>Sequencing and chromosome-scale assembly of the giantPleurodeles waltlgenome.</title>
        <authorList>
            <person name="Brown T."/>
            <person name="Elewa A."/>
            <person name="Iarovenko S."/>
            <person name="Subramanian E."/>
            <person name="Araus A.J."/>
            <person name="Petzold A."/>
            <person name="Susuki M."/>
            <person name="Suzuki K.-i.T."/>
            <person name="Hayashi T."/>
            <person name="Toyoda A."/>
            <person name="Oliveira C."/>
            <person name="Osipova E."/>
            <person name="Leigh N.D."/>
            <person name="Simon A."/>
            <person name="Yun M.H."/>
        </authorList>
    </citation>
    <scope>NUCLEOTIDE SEQUENCE</scope>
    <source>
        <strain evidence="2">20211129_DDA</strain>
        <tissue evidence="2">Liver</tissue>
    </source>
</reference>
<dbReference type="AlphaFoldDB" id="A0AAV7VAI6"/>
<keyword evidence="3" id="KW-1185">Reference proteome</keyword>
<feature type="region of interest" description="Disordered" evidence="1">
    <location>
        <begin position="99"/>
        <end position="122"/>
    </location>
</feature>
<proteinExistence type="predicted"/>
<comment type="caution">
    <text evidence="2">The sequence shown here is derived from an EMBL/GenBank/DDBJ whole genome shotgun (WGS) entry which is preliminary data.</text>
</comment>
<sequence>MQFPLRLQPCCTCLIHPPANRVAPRLYNSDKRVSDTPASQLSSPEHHKQRKRDRHSALAPCREKAEERVARTALGRIWKRRTAPCFKKYTRLASQRVPRPSLVPHGSLPRPGRRARQEKDQKQPHLLHWFKCRVFDWRPCNTTRGLCAVKHTHEHAPLPGNGTLRLCSPGRGM</sequence>
<dbReference type="EMBL" id="JANPWB010000003">
    <property type="protein sequence ID" value="KAJ1197650.1"/>
    <property type="molecule type" value="Genomic_DNA"/>
</dbReference>